<reference evidence="1 2" key="2">
    <citation type="journal article" date="2017" name="Int. J. Syst. Evol. Microbiol.">
        <title>Adaptation of Surface-Associated Bacteria to the Open Ocean: A Genomically Distinct Subpopulation of Phaeobacter gallaeciensis Colonizes Pacific Mesozooplankton.</title>
        <authorList>
            <person name="Freese H.M."/>
            <person name="Methner A."/>
            <person name="Overmann J."/>
        </authorList>
    </citation>
    <scope>NUCLEOTIDE SEQUENCE [LARGE SCALE GENOMIC DNA]</scope>
    <source>
        <strain evidence="1 2">P66</strain>
    </source>
</reference>
<dbReference type="InterPro" id="IPR036890">
    <property type="entry name" value="HATPase_C_sf"/>
</dbReference>
<accession>A0ABN5GUD4</accession>
<protein>
    <recommendedName>
        <fullName evidence="3">ATP-binding protein</fullName>
    </recommendedName>
</protein>
<keyword evidence="2" id="KW-1185">Reference proteome</keyword>
<proteinExistence type="predicted"/>
<dbReference type="EMBL" id="CP010705">
    <property type="protein sequence ID" value="AUQ96256.1"/>
    <property type="molecule type" value="Genomic_DNA"/>
</dbReference>
<dbReference type="Gene3D" id="3.30.565.10">
    <property type="entry name" value="Histidine kinase-like ATPase, C-terminal domain"/>
    <property type="match status" value="1"/>
</dbReference>
<evidence type="ECO:0008006" key="3">
    <source>
        <dbReference type="Google" id="ProtNLM"/>
    </source>
</evidence>
<gene>
    <name evidence="1" type="ORF">PhaeoP66_03521</name>
</gene>
<dbReference type="SUPFAM" id="SSF55874">
    <property type="entry name" value="ATPase domain of HSP90 chaperone/DNA topoisomerase II/histidine kinase"/>
    <property type="match status" value="1"/>
</dbReference>
<evidence type="ECO:0000313" key="2">
    <source>
        <dbReference type="Proteomes" id="UP000236536"/>
    </source>
</evidence>
<dbReference type="Pfam" id="PF13589">
    <property type="entry name" value="HATPase_c_3"/>
    <property type="match status" value="1"/>
</dbReference>
<reference evidence="1 2" key="1">
    <citation type="journal article" date="2017" name="Genome Biol. Evol.">
        <title>Trajectories and Drivers of Genome Evolution in Surface-Associated Marine Phaeobacter.</title>
        <authorList>
            <person name="Freese H.M."/>
            <person name="Sikorski J."/>
            <person name="Bunk B."/>
            <person name="Scheuner C."/>
            <person name="Meier-Kolthoff J.P."/>
            <person name="Sproer C."/>
            <person name="Gram L."/>
            <person name="Overmann J."/>
        </authorList>
    </citation>
    <scope>NUCLEOTIDE SEQUENCE [LARGE SCALE GENOMIC DNA]</scope>
    <source>
        <strain evidence="1 2">P66</strain>
    </source>
</reference>
<organism evidence="1 2">
    <name type="scientific">Phaeobacter inhibens</name>
    <dbReference type="NCBI Taxonomy" id="221822"/>
    <lineage>
        <taxon>Bacteria</taxon>
        <taxon>Pseudomonadati</taxon>
        <taxon>Pseudomonadota</taxon>
        <taxon>Alphaproteobacteria</taxon>
        <taxon>Rhodobacterales</taxon>
        <taxon>Roseobacteraceae</taxon>
        <taxon>Phaeobacter</taxon>
    </lineage>
</organism>
<dbReference type="Proteomes" id="UP000236536">
    <property type="component" value="Chromosome"/>
</dbReference>
<evidence type="ECO:0000313" key="1">
    <source>
        <dbReference type="EMBL" id="AUQ96256.1"/>
    </source>
</evidence>
<dbReference type="RefSeq" id="WP_102875140.1">
    <property type="nucleotide sequence ID" value="NZ_CP010599.1"/>
</dbReference>
<name>A0ABN5GUD4_9RHOB</name>
<sequence length="467" mass="51407">MTTRTLEAGPSKRFFVEMLPRDISLEHALLDLIDNSLDGAIRQRIDDIRLGSPEPYKNLTCELKFSAEEFEIKDNCGGIPANRIDAALKLGRDDPNLDSDKPTIGMYGIGMKRSIFKISADSTVVSKSSTATTSINYDKEWMDPNNPKWTLELHEDDPDPDESCHGVTIAANELWPNIARTFSSSSFFDDLVKRISRYYAYVIEKGFSIVVNGKTVPALPVEFRFDAEKVSPFYFEAQSGDVAVRVIVGLFRKLTKEDEREEAISSNDGLETGGLRAGITVVCNDRVITYADTTSVTGWGMGNVPRYHPQFRSIAGIIIFESDDARTLPVSTTKGALDLDDSAYVVGLNAAMEGIKTFTDYTNRAKGREETTDVVIDSAPKLSIAQVTESLSSTARAVRNSQGAAKKTMATLPVIERKNPIARISFARDKAEVERVSELIGMSSSEKPGIVGEQVWAEFARKLGAID</sequence>